<gene>
    <name evidence="3" type="ORF">I350_01755</name>
</gene>
<dbReference type="InterPro" id="IPR036291">
    <property type="entry name" value="NAD(P)-bd_dom_sf"/>
</dbReference>
<dbReference type="GO" id="GO:0005737">
    <property type="term" value="C:cytoplasm"/>
    <property type="evidence" value="ECO:0007669"/>
    <property type="project" value="TreeGrafter"/>
</dbReference>
<evidence type="ECO:0000259" key="2">
    <source>
        <dbReference type="Pfam" id="PF05368"/>
    </source>
</evidence>
<dbReference type="EMBL" id="MEKH01000002">
    <property type="protein sequence ID" value="ODO11152.1"/>
    <property type="molecule type" value="Genomic_DNA"/>
</dbReference>
<dbReference type="CDD" id="cd05262">
    <property type="entry name" value="SDR_a7"/>
    <property type="match status" value="1"/>
</dbReference>
<dbReference type="AlphaFoldDB" id="A0A1E3KFT2"/>
<dbReference type="Proteomes" id="UP000095149">
    <property type="component" value="Unassembled WGS sequence"/>
</dbReference>
<comment type="caution">
    <text evidence="3">The sequence shown here is derived from an EMBL/GenBank/DDBJ whole genome shotgun (WGS) entry which is preliminary data.</text>
</comment>
<evidence type="ECO:0000256" key="1">
    <source>
        <dbReference type="SAM" id="MobiDB-lite"/>
    </source>
</evidence>
<feature type="region of interest" description="Disordered" evidence="1">
    <location>
        <begin position="115"/>
        <end position="140"/>
    </location>
</feature>
<dbReference type="GO" id="GO:0004029">
    <property type="term" value="F:aldehyde dehydrogenase (NAD+) activity"/>
    <property type="evidence" value="ECO:0007669"/>
    <property type="project" value="TreeGrafter"/>
</dbReference>
<dbReference type="PANTHER" id="PTHR48079:SF9">
    <property type="entry name" value="PUTATIVE-RELATED"/>
    <property type="match status" value="1"/>
</dbReference>
<accession>A0A1E3KFT2</accession>
<feature type="domain" description="NmrA-like" evidence="2">
    <location>
        <begin position="4"/>
        <end position="71"/>
    </location>
</feature>
<evidence type="ECO:0000313" key="4">
    <source>
        <dbReference type="Proteomes" id="UP000095149"/>
    </source>
</evidence>
<dbReference type="Gene3D" id="3.40.50.720">
    <property type="entry name" value="NAD(P)-binding Rossmann-like Domain"/>
    <property type="match status" value="1"/>
</dbReference>
<dbReference type="PANTHER" id="PTHR48079">
    <property type="entry name" value="PROTEIN YEEZ"/>
    <property type="match status" value="1"/>
</dbReference>
<dbReference type="InterPro" id="IPR051783">
    <property type="entry name" value="NAD(P)-dependent_oxidoreduct"/>
</dbReference>
<protein>
    <recommendedName>
        <fullName evidence="2">NmrA-like domain-containing protein</fullName>
    </recommendedName>
</protein>
<proteinExistence type="predicted"/>
<organism evidence="3 4">
    <name type="scientific">Cryptococcus amylolentus CBS 6273</name>
    <dbReference type="NCBI Taxonomy" id="1296118"/>
    <lineage>
        <taxon>Eukaryota</taxon>
        <taxon>Fungi</taxon>
        <taxon>Dikarya</taxon>
        <taxon>Basidiomycota</taxon>
        <taxon>Agaricomycotina</taxon>
        <taxon>Tremellomycetes</taxon>
        <taxon>Tremellales</taxon>
        <taxon>Cryptococcaceae</taxon>
        <taxon>Cryptococcus</taxon>
    </lineage>
</organism>
<name>A0A1E3KFT2_9TREE</name>
<dbReference type="Pfam" id="PF05368">
    <property type="entry name" value="NmrA"/>
    <property type="match status" value="1"/>
</dbReference>
<sequence>MVNVFITGASGYVGSHVTALLLKAGHKLIALVRSQASAKKLEDEGVTVIRASLEDTDVLSKAAHEADAVIHLGFIHDFSDFEKCLEIDYNTIQTFARALEGTSKTVLTTSGFLISSPSPSPSPAITEHTLTDGSGRGRSEPLTLSPTLKASGVRAHVLRLALTVHGEGDAGLLTFYIQQSKKLGFAGYLGEGDLRWPAVHVKDAARAFLLALENPNKTLQGGEILHVVQDSGVPFKSIAEAVAKRWDIPSKSLTKEEAEQSYEWLAPFFWGQDLVAESGLTRKWLGWEPEEKGLVKDLESSEWYFKEGVAFKY</sequence>
<dbReference type="SUPFAM" id="SSF51735">
    <property type="entry name" value="NAD(P)-binding Rossmann-fold domains"/>
    <property type="match status" value="1"/>
</dbReference>
<evidence type="ECO:0000313" key="3">
    <source>
        <dbReference type="EMBL" id="ODO11152.1"/>
    </source>
</evidence>
<reference evidence="3 4" key="1">
    <citation type="submission" date="2016-06" db="EMBL/GenBank/DDBJ databases">
        <title>Evolution of pathogenesis and genome organization in the Tremellales.</title>
        <authorList>
            <person name="Cuomo C."/>
            <person name="Litvintseva A."/>
            <person name="Heitman J."/>
            <person name="Chen Y."/>
            <person name="Sun S."/>
            <person name="Springer D."/>
            <person name="Dromer F."/>
            <person name="Young S."/>
            <person name="Zeng Q."/>
            <person name="Chapman S."/>
            <person name="Gujja S."/>
            <person name="Saif S."/>
            <person name="Birren B."/>
        </authorList>
    </citation>
    <scope>NUCLEOTIDE SEQUENCE [LARGE SCALE GENOMIC DNA]</scope>
    <source>
        <strain evidence="3 4">CBS 6273</strain>
    </source>
</reference>
<dbReference type="InterPro" id="IPR008030">
    <property type="entry name" value="NmrA-like"/>
</dbReference>